<dbReference type="AlphaFoldDB" id="A0A2P2LNT2"/>
<dbReference type="InterPro" id="IPR016024">
    <property type="entry name" value="ARM-type_fold"/>
</dbReference>
<dbReference type="EMBL" id="GGEC01039144">
    <property type="protein sequence ID" value="MBX19628.1"/>
    <property type="molecule type" value="Transcribed_RNA"/>
</dbReference>
<organism evidence="2">
    <name type="scientific">Rhizophora mucronata</name>
    <name type="common">Asiatic mangrove</name>
    <dbReference type="NCBI Taxonomy" id="61149"/>
    <lineage>
        <taxon>Eukaryota</taxon>
        <taxon>Viridiplantae</taxon>
        <taxon>Streptophyta</taxon>
        <taxon>Embryophyta</taxon>
        <taxon>Tracheophyta</taxon>
        <taxon>Spermatophyta</taxon>
        <taxon>Magnoliopsida</taxon>
        <taxon>eudicotyledons</taxon>
        <taxon>Gunneridae</taxon>
        <taxon>Pentapetalae</taxon>
        <taxon>rosids</taxon>
        <taxon>fabids</taxon>
        <taxon>Malpighiales</taxon>
        <taxon>Rhizophoraceae</taxon>
        <taxon>Rhizophora</taxon>
    </lineage>
</organism>
<dbReference type="InterPro" id="IPR055296">
    <property type="entry name" value="SRL2-like"/>
</dbReference>
<feature type="region of interest" description="Disordered" evidence="1">
    <location>
        <begin position="928"/>
        <end position="954"/>
    </location>
</feature>
<dbReference type="SUPFAM" id="SSF48371">
    <property type="entry name" value="ARM repeat"/>
    <property type="match status" value="1"/>
</dbReference>
<dbReference type="InterPro" id="IPR049152">
    <property type="entry name" value="EFR3-like_ARM"/>
</dbReference>
<name>A0A2P2LNT2_RHIMU</name>
<reference evidence="2" key="1">
    <citation type="submission" date="2018-02" db="EMBL/GenBank/DDBJ databases">
        <title>Rhizophora mucronata_Transcriptome.</title>
        <authorList>
            <person name="Meera S.P."/>
            <person name="Sreeshan A."/>
            <person name="Augustine A."/>
        </authorList>
    </citation>
    <scope>NUCLEOTIDE SEQUENCE</scope>
    <source>
        <tissue evidence="2">Leaf</tissue>
    </source>
</reference>
<protein>
    <recommendedName>
        <fullName evidence="3">Protein EFR3 homolog cmp44E</fullName>
    </recommendedName>
</protein>
<evidence type="ECO:0000313" key="2">
    <source>
        <dbReference type="EMBL" id="MBX19628.1"/>
    </source>
</evidence>
<dbReference type="Pfam" id="PF21052">
    <property type="entry name" value="EFR3_ARM"/>
    <property type="match status" value="1"/>
</dbReference>
<dbReference type="PANTHER" id="PTHR46087">
    <property type="entry name" value="PUTATIVE, EXPRESSED-RELATED"/>
    <property type="match status" value="1"/>
</dbReference>
<evidence type="ECO:0000256" key="1">
    <source>
        <dbReference type="SAM" id="MobiDB-lite"/>
    </source>
</evidence>
<evidence type="ECO:0008006" key="3">
    <source>
        <dbReference type="Google" id="ProtNLM"/>
    </source>
</evidence>
<dbReference type="PANTHER" id="PTHR46087:SF1">
    <property type="entry name" value="ARM REPEAT SUPERFAMILY PROTEIN"/>
    <property type="match status" value="1"/>
</dbReference>
<sequence>MGVMSRRVVPVCGSLCFFCPSLRARSRQPVKRYKKLLADIFPRSQEAEPNDRKIGRLCDYASKNPLRIPKITTTLEQIFYKELRHENFGSVKVVVCIYRKLLSSCKNQMPLFASSLLEIIRTLLEQIRQDEMQILACNTLVDFISSQGDGTYMFNLEGLIPKLCELAQDVGDDERTLCLRSGGLQALASMVCFMGVHSHISMDFDKIISVTLENYTDSQMNPENLKEDQWVQGVLKGGDNGSISPDINRKVSLLDLITKSVLNPSVSPSYWSRVLLHNMARLAKEASTVRRVLEPLFHNFDINNQWLPEKGVAYPVLTYLQLLLEETGEDSHLLLSILIKHLDHKNIAKKPQIQIDIVNVATKLLQHAKQQATVAIIGVISELMKHLRKCLQHSVKLSGSKYSTEKWNADLQFALEECILQLSNKVGDIGPILDTMAVFLENISPITLVARATISSVHRTAQIISSIPNLSYHKKAFPDALFHQLLVTMAHPDHETRVRAHAAFSTVLMPSLLPPWSDQNKKTSEEVSGLSPALQETRNGGFGFQDENKDRAEALDEVLLEKGNQTADTSTKQYRKHYSHSHLNSFKHAMTDGKQLSSLRLSSHQVSLLLSSIWVQAASADNTPANFEAMGHTFSIALLFLKSKNSSHMALVRCFQLAFSLRSMSMDNEGGLQPSRRRSLFTLASYMLIFSARAGNLPEVITSVKACLTEKTVDPYLELMEDTRLQAVYKESGRHKMPYGSKEDDASALKSLKEVKSDDHHLKETVISQLTSKYAKLSEDEFSGIRKQLLQDFSLDDAYPLGAPLFMDTPRPCSPLAKMEFQAFEEIMPAAALTDDDTFSEPNGSHSDRKSSLTINTLDVLGVNELLDSVLETARQVASSQVISTLMPYDEMMSQCEALVVGKQQKMSVLHSFKNQLDAKVFPSEFEKKSTSEADMEGEPSEDDPKLSNGGKTRASNQLAICTLEYGQNSFRLPPSSPYDKFLKAAGC</sequence>
<accession>A0A2P2LNT2</accession>
<proteinExistence type="predicted"/>